<keyword evidence="1" id="KW-0805">Transcription regulation</keyword>
<evidence type="ECO:0000313" key="6">
    <source>
        <dbReference type="Proteomes" id="UP001147746"/>
    </source>
</evidence>
<keyword evidence="3" id="KW-0804">Transcription</keyword>
<dbReference type="GO" id="GO:0000981">
    <property type="term" value="F:DNA-binding transcription factor activity, RNA polymerase II-specific"/>
    <property type="evidence" value="ECO:0007669"/>
    <property type="project" value="InterPro"/>
</dbReference>
<evidence type="ECO:0000313" key="5">
    <source>
        <dbReference type="EMBL" id="KAJ5331255.1"/>
    </source>
</evidence>
<dbReference type="OrthoDB" id="4314040at2759"/>
<dbReference type="Proteomes" id="UP001147746">
    <property type="component" value="Unassembled WGS sequence"/>
</dbReference>
<dbReference type="SMART" id="SM00066">
    <property type="entry name" value="GAL4"/>
    <property type="match status" value="1"/>
</dbReference>
<keyword evidence="6" id="KW-1185">Reference proteome</keyword>
<comment type="caution">
    <text evidence="5">The sequence shown here is derived from an EMBL/GenBank/DDBJ whole genome shotgun (WGS) entry which is preliminary data.</text>
</comment>
<name>A0A9W9GQD2_9EURO</name>
<dbReference type="Pfam" id="PF00172">
    <property type="entry name" value="Zn_clus"/>
    <property type="match status" value="1"/>
</dbReference>
<evidence type="ECO:0000256" key="4">
    <source>
        <dbReference type="ARBA" id="ARBA00023242"/>
    </source>
</evidence>
<keyword evidence="4" id="KW-0539">Nucleus</keyword>
<dbReference type="Gene3D" id="4.10.240.10">
    <property type="entry name" value="Zn(2)-C6 fungal-type DNA-binding domain"/>
    <property type="match status" value="1"/>
</dbReference>
<dbReference type="InterPro" id="IPR001138">
    <property type="entry name" value="Zn2Cys6_DnaBD"/>
</dbReference>
<dbReference type="AlphaFoldDB" id="A0A9W9GQD2"/>
<evidence type="ECO:0000256" key="2">
    <source>
        <dbReference type="ARBA" id="ARBA00023125"/>
    </source>
</evidence>
<dbReference type="GO" id="GO:0008270">
    <property type="term" value="F:zinc ion binding"/>
    <property type="evidence" value="ECO:0007669"/>
    <property type="project" value="InterPro"/>
</dbReference>
<dbReference type="PANTHER" id="PTHR38111:SF11">
    <property type="entry name" value="TRANSCRIPTION FACTOR DOMAIN-CONTAINING PROTEIN-RELATED"/>
    <property type="match status" value="1"/>
</dbReference>
<sequence length="459" mass="51101">MPGVPSSKACEACRKVKKKCDELQPCSRCLRLSVPCAGSGRQRYKFKNADSNQMKPERTRDIVLTKQVASPTITHVPTNRLAACFINTLGISDIRYDITFYGPFLKDLPRRLGHSAALDAATKALVSSYPYFHGREVPHGVLIHYGKSLRTLRETLNDPAKIQSPDTLCAIYLISICQGWLRKHEKQQVSHGQAIAHLLKIIDVRKWDSGFERDLLITMSVPVIFEGLGNPRIRMPSGFWESIMALIPPGSPPQDENLPRSTTTLLSLSKFPGYLQRPYPYLAEITEAYTRLREDGQRIRSFLDQWVLADPACFSSSVAGQRSRYQAGYTVVTALALLLNALLRALDSSNTTLSQESAFFCEQIIAEAESACNYRPLGAAYVAPCLVVALAVTEGPWQWACIETIFRDYEADSGDLKWREIVMWLRAAFRCHRMGGGTVENNSDVDISALGVPGACCMM</sequence>
<dbReference type="InterPro" id="IPR053178">
    <property type="entry name" value="Osmoadaptation_assoc"/>
</dbReference>
<accession>A0A9W9GQD2</accession>
<dbReference type="PROSITE" id="PS00463">
    <property type="entry name" value="ZN2_CY6_FUNGAL_1"/>
    <property type="match status" value="1"/>
</dbReference>
<dbReference type="PANTHER" id="PTHR38111">
    <property type="entry name" value="ZN(2)-C6 FUNGAL-TYPE DOMAIN-CONTAINING PROTEIN-RELATED"/>
    <property type="match status" value="1"/>
</dbReference>
<organism evidence="5 6">
    <name type="scientific">Penicillium atrosanguineum</name>
    <dbReference type="NCBI Taxonomy" id="1132637"/>
    <lineage>
        <taxon>Eukaryota</taxon>
        <taxon>Fungi</taxon>
        <taxon>Dikarya</taxon>
        <taxon>Ascomycota</taxon>
        <taxon>Pezizomycotina</taxon>
        <taxon>Eurotiomycetes</taxon>
        <taxon>Eurotiomycetidae</taxon>
        <taxon>Eurotiales</taxon>
        <taxon>Aspergillaceae</taxon>
        <taxon>Penicillium</taxon>
    </lineage>
</organism>
<dbReference type="PROSITE" id="PS50048">
    <property type="entry name" value="ZN2_CY6_FUNGAL_2"/>
    <property type="match status" value="1"/>
</dbReference>
<dbReference type="GO" id="GO:0003677">
    <property type="term" value="F:DNA binding"/>
    <property type="evidence" value="ECO:0007669"/>
    <property type="project" value="UniProtKB-KW"/>
</dbReference>
<dbReference type="InterPro" id="IPR036864">
    <property type="entry name" value="Zn2-C6_fun-type_DNA-bd_sf"/>
</dbReference>
<reference evidence="5" key="2">
    <citation type="journal article" date="2023" name="IMA Fungus">
        <title>Comparative genomic study of the Penicillium genus elucidates a diverse pangenome and 15 lateral gene transfer events.</title>
        <authorList>
            <person name="Petersen C."/>
            <person name="Sorensen T."/>
            <person name="Nielsen M.R."/>
            <person name="Sondergaard T.E."/>
            <person name="Sorensen J.L."/>
            <person name="Fitzpatrick D.A."/>
            <person name="Frisvad J.C."/>
            <person name="Nielsen K.L."/>
        </authorList>
    </citation>
    <scope>NUCLEOTIDE SEQUENCE</scope>
    <source>
        <strain evidence="5">IBT 21472</strain>
    </source>
</reference>
<dbReference type="SUPFAM" id="SSF57701">
    <property type="entry name" value="Zn2/Cys6 DNA-binding domain"/>
    <property type="match status" value="1"/>
</dbReference>
<protein>
    <submittedName>
        <fullName evidence="5">Uncharacterized protein</fullName>
    </submittedName>
</protein>
<proteinExistence type="predicted"/>
<dbReference type="CDD" id="cd00067">
    <property type="entry name" value="GAL4"/>
    <property type="match status" value="1"/>
</dbReference>
<evidence type="ECO:0000256" key="3">
    <source>
        <dbReference type="ARBA" id="ARBA00023163"/>
    </source>
</evidence>
<keyword evidence="2" id="KW-0238">DNA-binding</keyword>
<evidence type="ECO:0000256" key="1">
    <source>
        <dbReference type="ARBA" id="ARBA00023015"/>
    </source>
</evidence>
<reference evidence="5" key="1">
    <citation type="submission" date="2022-12" db="EMBL/GenBank/DDBJ databases">
        <authorList>
            <person name="Petersen C."/>
        </authorList>
    </citation>
    <scope>NUCLEOTIDE SEQUENCE</scope>
    <source>
        <strain evidence="5">IBT 21472</strain>
    </source>
</reference>
<dbReference type="EMBL" id="JAPZBO010000001">
    <property type="protein sequence ID" value="KAJ5331255.1"/>
    <property type="molecule type" value="Genomic_DNA"/>
</dbReference>
<gene>
    <name evidence="5" type="ORF">N7476_001038</name>
</gene>